<dbReference type="Proteomes" id="UP000001542">
    <property type="component" value="Unassembled WGS sequence"/>
</dbReference>
<reference evidence="1" key="1">
    <citation type="submission" date="2006-10" db="EMBL/GenBank/DDBJ databases">
        <authorList>
            <person name="Amadeo P."/>
            <person name="Zhao Q."/>
            <person name="Wortman J."/>
            <person name="Fraser-Liggett C."/>
            <person name="Carlton J."/>
        </authorList>
    </citation>
    <scope>NUCLEOTIDE SEQUENCE</scope>
    <source>
        <strain evidence="1">G3</strain>
    </source>
</reference>
<evidence type="ECO:0000313" key="2">
    <source>
        <dbReference type="Proteomes" id="UP000001542"/>
    </source>
</evidence>
<dbReference type="EMBL" id="DS113419">
    <property type="protein sequence ID" value="EAY06608.1"/>
    <property type="molecule type" value="Genomic_DNA"/>
</dbReference>
<dbReference type="OrthoDB" id="10419394at2759"/>
<dbReference type="RefSeq" id="XP_001318831.1">
    <property type="nucleotide sequence ID" value="XM_001318796.1"/>
</dbReference>
<proteinExistence type="predicted"/>
<dbReference type="VEuPathDB" id="TrichDB:TVAG_056020"/>
<sequence>MFTPKITKERKILRVEITKAFPGAKPKEIFDKVVNEQAPVITFRTVAEYCEKPEIDTDHLADIFAPYGVNDPFISLSQWTEFLNDDFADYENGIKYGEKLTEKQNFILLKFMGILRTKFGASMASRWNSALARNPPNASNTELRVSALCRIFHDTNLPFEPAEFVDAIFAFYDEKLETLTFDQFSQLFAAYP</sequence>
<keyword evidence="2" id="KW-1185">Reference proteome</keyword>
<organism evidence="1 2">
    <name type="scientific">Trichomonas vaginalis (strain ATCC PRA-98 / G3)</name>
    <dbReference type="NCBI Taxonomy" id="412133"/>
    <lineage>
        <taxon>Eukaryota</taxon>
        <taxon>Metamonada</taxon>
        <taxon>Parabasalia</taxon>
        <taxon>Trichomonadida</taxon>
        <taxon>Trichomonadidae</taxon>
        <taxon>Trichomonas</taxon>
    </lineage>
</organism>
<dbReference type="InParanoid" id="A2EL55"/>
<name>A2EL55_TRIV3</name>
<reference evidence="1" key="2">
    <citation type="journal article" date="2007" name="Science">
        <title>Draft genome sequence of the sexually transmitted pathogen Trichomonas vaginalis.</title>
        <authorList>
            <person name="Carlton J.M."/>
            <person name="Hirt R.P."/>
            <person name="Silva J.C."/>
            <person name="Delcher A.L."/>
            <person name="Schatz M."/>
            <person name="Zhao Q."/>
            <person name="Wortman J.R."/>
            <person name="Bidwell S.L."/>
            <person name="Alsmark U.C.M."/>
            <person name="Besteiro S."/>
            <person name="Sicheritz-Ponten T."/>
            <person name="Noel C.J."/>
            <person name="Dacks J.B."/>
            <person name="Foster P.G."/>
            <person name="Simillion C."/>
            <person name="Van de Peer Y."/>
            <person name="Miranda-Saavedra D."/>
            <person name="Barton G.J."/>
            <person name="Westrop G.D."/>
            <person name="Mueller S."/>
            <person name="Dessi D."/>
            <person name="Fiori P.L."/>
            <person name="Ren Q."/>
            <person name="Paulsen I."/>
            <person name="Zhang H."/>
            <person name="Bastida-Corcuera F.D."/>
            <person name="Simoes-Barbosa A."/>
            <person name="Brown M.T."/>
            <person name="Hayes R.D."/>
            <person name="Mukherjee M."/>
            <person name="Okumura C.Y."/>
            <person name="Schneider R."/>
            <person name="Smith A.J."/>
            <person name="Vanacova S."/>
            <person name="Villalvazo M."/>
            <person name="Haas B.J."/>
            <person name="Pertea M."/>
            <person name="Feldblyum T.V."/>
            <person name="Utterback T.R."/>
            <person name="Shu C.L."/>
            <person name="Osoegawa K."/>
            <person name="de Jong P.J."/>
            <person name="Hrdy I."/>
            <person name="Horvathova L."/>
            <person name="Zubacova Z."/>
            <person name="Dolezal P."/>
            <person name="Malik S.B."/>
            <person name="Logsdon J.M. Jr."/>
            <person name="Henze K."/>
            <person name="Gupta A."/>
            <person name="Wang C.C."/>
            <person name="Dunne R.L."/>
            <person name="Upcroft J.A."/>
            <person name="Upcroft P."/>
            <person name="White O."/>
            <person name="Salzberg S.L."/>
            <person name="Tang P."/>
            <person name="Chiu C.-H."/>
            <person name="Lee Y.-S."/>
            <person name="Embley T.M."/>
            <person name="Coombs G.H."/>
            <person name="Mottram J.C."/>
            <person name="Tachezy J."/>
            <person name="Fraser-Liggett C.M."/>
            <person name="Johnson P.J."/>
        </authorList>
    </citation>
    <scope>NUCLEOTIDE SEQUENCE [LARGE SCALE GENOMIC DNA]</scope>
    <source>
        <strain evidence="1">G3</strain>
    </source>
</reference>
<dbReference type="VEuPathDB" id="TrichDB:TVAGG3_0217270"/>
<gene>
    <name evidence="1" type="ORF">TVAG_056020</name>
</gene>
<dbReference type="KEGG" id="tva:4764487"/>
<evidence type="ECO:0000313" key="1">
    <source>
        <dbReference type="EMBL" id="EAY06608.1"/>
    </source>
</evidence>
<protein>
    <recommendedName>
        <fullName evidence="3">EF-hand domain-containing protein</fullName>
    </recommendedName>
</protein>
<dbReference type="AlphaFoldDB" id="A2EL55"/>
<evidence type="ECO:0008006" key="3">
    <source>
        <dbReference type="Google" id="ProtNLM"/>
    </source>
</evidence>
<accession>A2EL55</accession>